<dbReference type="InterPro" id="IPR025354">
    <property type="entry name" value="DUF4258"/>
</dbReference>
<gene>
    <name evidence="1" type="ORF">FX155_01010</name>
</gene>
<evidence type="ECO:0000313" key="1">
    <source>
        <dbReference type="EMBL" id="MSS81207.1"/>
    </source>
</evidence>
<dbReference type="OrthoDB" id="964236at2"/>
<reference evidence="1 2" key="1">
    <citation type="submission" date="2019-08" db="EMBL/GenBank/DDBJ databases">
        <title>In-depth cultivation of the pig gut microbiome towards novel bacterial diversity and tailored functional studies.</title>
        <authorList>
            <person name="Wylensek D."/>
            <person name="Hitch T.C.A."/>
            <person name="Clavel T."/>
        </authorList>
    </citation>
    <scope>NUCLEOTIDE SEQUENCE [LARGE SCALE GENOMIC DNA]</scope>
    <source>
        <strain evidence="1 2">WCA-389-WT-5B</strain>
    </source>
</reference>
<proteinExistence type="predicted"/>
<comment type="caution">
    <text evidence="1">The sequence shown here is derived from an EMBL/GenBank/DDBJ whole genome shotgun (WGS) entry which is preliminary data.</text>
</comment>
<dbReference type="Pfam" id="PF14076">
    <property type="entry name" value="DUF4258"/>
    <property type="match status" value="1"/>
</dbReference>
<dbReference type="EMBL" id="VULN01000001">
    <property type="protein sequence ID" value="MSS81207.1"/>
    <property type="molecule type" value="Genomic_DNA"/>
</dbReference>
<sequence>MTIELIQSLCHQGKIQWTNHVMQRLIKRNISREDVKNAIASGKVIEYYPDDFPYPSCLILSLALKGGPLHIVCGVGDGILWIITAYRPDPLQWDDTFSHRKE</sequence>
<dbReference type="AlphaFoldDB" id="A0A6N7VHW2"/>
<protein>
    <submittedName>
        <fullName evidence="1">DUF4258 domain-containing protein</fullName>
    </submittedName>
</protein>
<dbReference type="Proteomes" id="UP000441455">
    <property type="component" value="Unassembled WGS sequence"/>
</dbReference>
<organism evidence="1 2">
    <name type="scientific">Acidaminococcus fermentans</name>
    <dbReference type="NCBI Taxonomy" id="905"/>
    <lineage>
        <taxon>Bacteria</taxon>
        <taxon>Bacillati</taxon>
        <taxon>Bacillota</taxon>
        <taxon>Negativicutes</taxon>
        <taxon>Acidaminococcales</taxon>
        <taxon>Acidaminococcaceae</taxon>
        <taxon>Acidaminococcus</taxon>
    </lineage>
</organism>
<evidence type="ECO:0000313" key="2">
    <source>
        <dbReference type="Proteomes" id="UP000441455"/>
    </source>
</evidence>
<accession>A0A6N7VHW2</accession>
<name>A0A6N7VHW2_ACIFE</name>